<evidence type="ECO:0000259" key="2">
    <source>
        <dbReference type="Pfam" id="PF08486"/>
    </source>
</evidence>
<accession>A0A0G0KL28</accession>
<feature type="domain" description="Sporulation stage II protein D amidase enhancer LytB N-terminal" evidence="2">
    <location>
        <begin position="289"/>
        <end position="372"/>
    </location>
</feature>
<protein>
    <recommendedName>
        <fullName evidence="2">Sporulation stage II protein D amidase enhancer LytB N-terminal domain-containing protein</fullName>
    </recommendedName>
</protein>
<evidence type="ECO:0000313" key="3">
    <source>
        <dbReference type="EMBL" id="KKQ49889.1"/>
    </source>
</evidence>
<evidence type="ECO:0000256" key="1">
    <source>
        <dbReference type="SAM" id="Coils"/>
    </source>
</evidence>
<dbReference type="AlphaFoldDB" id="A0A0G0KL28"/>
<sequence length="565" mass="62203">MKEKFEKIVLIIVVMVGLLVLGKGNIFADEIEDLGKQIAAIEASMAPLKSESSGLAQKISTAKIQISSAEKQMNILTQKLIDKEADLEVQKILMNQRVRKYYINSKKFSPLVMFFSSQGTDNILQQYTWYQSIISQDKNVITGYSLEIDTLNKNKTNLEAQKIKLAALKKSMEERFGFLSGEINKAETYKAELSQRQQNLIAEKTAMFNTSVGDVSSSEDPASRADYNPGFSPAFAAFSFGAPHRKGMSQYGAFGRAKAGQNYETILKAYYGDIRVEKINTDGSIKTSIGSLPFEDNYLVGIAEMPARWGDEGGYEALKAQAIAARTYALNSTNNLAGTICITEACQVYSKTRLASPGRWKQAVEDTKGMVIKSNGTGNIFSTMYASTAGGSLISYSSNGHSTPQIWDTSCGNQGCWPNDSYEKQAGSSWYYKGWYKTRSNASYGRSHPWLNSEEFSDVINAVLYYSKANDYGHLSQVQDCIGSCDGNAWSKDELRRQVGDKGGPISSINSISVDYSTGGFTKNVKVSTDKGEFTFSGEMFKTIFNLRAPGAIVIKSGLFNLVKK</sequence>
<feature type="coiled-coil region" evidence="1">
    <location>
        <begin position="59"/>
        <end position="86"/>
    </location>
</feature>
<dbReference type="InterPro" id="IPR013693">
    <property type="entry name" value="SpoIID/LytB_N"/>
</dbReference>
<feature type="coiled-coil region" evidence="1">
    <location>
        <begin position="141"/>
        <end position="203"/>
    </location>
</feature>
<gene>
    <name evidence="3" type="ORF">US68_C0010G0022</name>
</gene>
<comment type="caution">
    <text evidence="3">The sequence shown here is derived from an EMBL/GenBank/DDBJ whole genome shotgun (WGS) entry which is preliminary data.</text>
</comment>
<evidence type="ECO:0000313" key="4">
    <source>
        <dbReference type="Proteomes" id="UP000034231"/>
    </source>
</evidence>
<dbReference type="EMBL" id="LBTX01000010">
    <property type="protein sequence ID" value="KKQ49889.1"/>
    <property type="molecule type" value="Genomic_DNA"/>
</dbReference>
<name>A0A0G0KL28_9BACT</name>
<organism evidence="3 4">
    <name type="scientific">Candidatus Shapirobacteria bacterium GW2011_GWE1_38_10</name>
    <dbReference type="NCBI Taxonomy" id="1618488"/>
    <lineage>
        <taxon>Bacteria</taxon>
        <taxon>Candidatus Shapironibacteriota</taxon>
    </lineage>
</organism>
<dbReference type="Proteomes" id="UP000034231">
    <property type="component" value="Unassembled WGS sequence"/>
</dbReference>
<proteinExistence type="predicted"/>
<dbReference type="Gene3D" id="6.10.250.3150">
    <property type="match status" value="1"/>
</dbReference>
<keyword evidence="1" id="KW-0175">Coiled coil</keyword>
<reference evidence="3 4" key="1">
    <citation type="journal article" date="2015" name="Nature">
        <title>rRNA introns, odd ribosomes, and small enigmatic genomes across a large radiation of phyla.</title>
        <authorList>
            <person name="Brown C.T."/>
            <person name="Hug L.A."/>
            <person name="Thomas B.C."/>
            <person name="Sharon I."/>
            <person name="Castelle C.J."/>
            <person name="Singh A."/>
            <person name="Wilkins M.J."/>
            <person name="Williams K.H."/>
            <person name="Banfield J.F."/>
        </authorList>
    </citation>
    <scope>NUCLEOTIDE SEQUENCE [LARGE SCALE GENOMIC DNA]</scope>
</reference>
<dbReference type="Pfam" id="PF08486">
    <property type="entry name" value="SpoIID"/>
    <property type="match status" value="1"/>
</dbReference>